<evidence type="ECO:0000313" key="1">
    <source>
        <dbReference type="EMBL" id="DAF54240.1"/>
    </source>
</evidence>
<dbReference type="EMBL" id="BK032675">
    <property type="protein sequence ID" value="DAF54240.1"/>
    <property type="molecule type" value="Genomic_DNA"/>
</dbReference>
<protein>
    <submittedName>
        <fullName evidence="1">Uncharacterized protein</fullName>
    </submittedName>
</protein>
<accession>A0A8S5STG9</accession>
<organism evidence="1">
    <name type="scientific">Siphoviridae sp. ct8hB11</name>
    <dbReference type="NCBI Taxonomy" id="2827790"/>
    <lineage>
        <taxon>Viruses</taxon>
        <taxon>Duplodnaviria</taxon>
        <taxon>Heunggongvirae</taxon>
        <taxon>Uroviricota</taxon>
        <taxon>Caudoviricetes</taxon>
    </lineage>
</organism>
<sequence>MAHLARFKLLYWYCKILRKAKRLFEALLLYPNGEETNGE</sequence>
<reference evidence="1" key="1">
    <citation type="journal article" date="2021" name="Proc. Natl. Acad. Sci. U.S.A.">
        <title>A Catalog of Tens of Thousands of Viruses from Human Metagenomes Reveals Hidden Associations with Chronic Diseases.</title>
        <authorList>
            <person name="Tisza M.J."/>
            <person name="Buck C.B."/>
        </authorList>
    </citation>
    <scope>NUCLEOTIDE SEQUENCE</scope>
    <source>
        <strain evidence="1">Ct8hB11</strain>
    </source>
</reference>
<proteinExistence type="predicted"/>
<name>A0A8S5STG9_9CAUD</name>